<dbReference type="GO" id="GO:0000160">
    <property type="term" value="P:phosphorelay signal transduction system"/>
    <property type="evidence" value="ECO:0007669"/>
    <property type="project" value="InterPro"/>
</dbReference>
<dbReference type="InterPro" id="IPR052162">
    <property type="entry name" value="Sensor_kinase/Photoreceptor"/>
</dbReference>
<dbReference type="CDD" id="cd00156">
    <property type="entry name" value="REC"/>
    <property type="match status" value="1"/>
</dbReference>
<evidence type="ECO:0000313" key="11">
    <source>
        <dbReference type="Proteomes" id="UP000001208"/>
    </source>
</evidence>
<evidence type="ECO:0000259" key="8">
    <source>
        <dbReference type="PROSITE" id="PS50112"/>
    </source>
</evidence>
<evidence type="ECO:0000313" key="10">
    <source>
        <dbReference type="EMBL" id="ACF15147.1"/>
    </source>
</evidence>
<feature type="domain" description="PAC" evidence="9">
    <location>
        <begin position="211"/>
        <end position="262"/>
    </location>
</feature>
<dbReference type="InterPro" id="IPR000014">
    <property type="entry name" value="PAS"/>
</dbReference>
<keyword evidence="3" id="KW-0597">Phosphoprotein</keyword>
<dbReference type="EMBL" id="CP001100">
    <property type="protein sequence ID" value="ACF15147.1"/>
    <property type="molecule type" value="Genomic_DNA"/>
</dbReference>
<dbReference type="InterPro" id="IPR000700">
    <property type="entry name" value="PAS-assoc_C"/>
</dbReference>
<dbReference type="PANTHER" id="PTHR43304">
    <property type="entry name" value="PHYTOCHROME-LIKE PROTEIN CPH1"/>
    <property type="match status" value="1"/>
</dbReference>
<gene>
    <name evidence="10" type="ordered locus">Ctha_2698</name>
</gene>
<dbReference type="EC" id="2.7.13.3" evidence="2"/>
<feature type="domain" description="PAS" evidence="8">
    <location>
        <begin position="414"/>
        <end position="459"/>
    </location>
</feature>
<dbReference type="PROSITE" id="PS50110">
    <property type="entry name" value="RESPONSE_REGULATORY"/>
    <property type="match status" value="1"/>
</dbReference>
<comment type="caution">
    <text evidence="6">Lacks conserved residue(s) required for the propagation of feature annotation.</text>
</comment>
<evidence type="ECO:0000256" key="5">
    <source>
        <dbReference type="ARBA" id="ARBA00022777"/>
    </source>
</evidence>
<dbReference type="Pfam" id="PF00989">
    <property type="entry name" value="PAS"/>
    <property type="match status" value="1"/>
</dbReference>
<protein>
    <recommendedName>
        <fullName evidence="2">histidine kinase</fullName>
        <ecNumber evidence="2">2.7.13.3</ecNumber>
    </recommendedName>
</protein>
<sequence length="556" mass="64028">MDRNPHILSIDESQSVARKLETFLGHDEHTIHVVPDFQSCINRFLISPPDIVLAGRFTLDYPPHVFIHKLRNLKKSLTIFILLEQENMKTAVNCIKAGADDVFLKTDIAAIGAAIQSHFPSANGHASKFVQPAFVNDACVHLTNEATCRLTYLPDGSIKTEYVSDGIWELMGKTPEDDLFDLEHLYDFVHPDDRTLYQSLRTNALERLEPISYEMRLITADGGLKWIRENNLFLKEANGNIIVEKHLADITKCKEIEAQLHHYKKLLETQELEEACRYEDFEEDYRRREAFYLKLFEHFSDIIVVLDQNGIIKYESPSVTKVLGYSLGERLDHSAFELIHPDDTAFLKKFLHKYKDKAGEIPRFEFKAHQKDGRWLHFECNGYNLLDDPIINGILMIVRDVTLRKQAEEKSKASEQLFRSLFISAAVPMCLIDEKGNFVDINPACCLLSDYSAEELKGRFFATLICDDQRDAALLAFKTFVDTSVYKSTEHWIGQTKYGRKIELNTSAASFCDYNGNRFIILSFEDITDRNRAIRELTEIKQQLQVKVEEKHRNCA</sequence>
<evidence type="ECO:0000259" key="7">
    <source>
        <dbReference type="PROSITE" id="PS50110"/>
    </source>
</evidence>
<organism evidence="10 11">
    <name type="scientific">Chloroherpeton thalassium (strain ATCC 35110 / GB-78)</name>
    <dbReference type="NCBI Taxonomy" id="517418"/>
    <lineage>
        <taxon>Bacteria</taxon>
        <taxon>Pseudomonadati</taxon>
        <taxon>Chlorobiota</taxon>
        <taxon>Chlorobiia</taxon>
        <taxon>Chlorobiales</taxon>
        <taxon>Chloroherpetonaceae</taxon>
        <taxon>Chloroherpeton</taxon>
    </lineage>
</organism>
<dbReference type="SUPFAM" id="SSF52172">
    <property type="entry name" value="CheY-like"/>
    <property type="match status" value="1"/>
</dbReference>
<dbReference type="AlphaFoldDB" id="B3QYS4"/>
<dbReference type="InterPro" id="IPR001610">
    <property type="entry name" value="PAC"/>
</dbReference>
<evidence type="ECO:0000256" key="1">
    <source>
        <dbReference type="ARBA" id="ARBA00000085"/>
    </source>
</evidence>
<dbReference type="InterPro" id="IPR013767">
    <property type="entry name" value="PAS_fold"/>
</dbReference>
<dbReference type="CDD" id="cd00130">
    <property type="entry name" value="PAS"/>
    <property type="match status" value="3"/>
</dbReference>
<evidence type="ECO:0000259" key="9">
    <source>
        <dbReference type="PROSITE" id="PS50113"/>
    </source>
</evidence>
<dbReference type="PANTHER" id="PTHR43304:SF1">
    <property type="entry name" value="PAC DOMAIN-CONTAINING PROTEIN"/>
    <property type="match status" value="1"/>
</dbReference>
<feature type="domain" description="PAS" evidence="8">
    <location>
        <begin position="162"/>
        <end position="208"/>
    </location>
</feature>
<dbReference type="InterPro" id="IPR011006">
    <property type="entry name" value="CheY-like_superfamily"/>
</dbReference>
<dbReference type="eggNOG" id="COG0745">
    <property type="taxonomic scope" value="Bacteria"/>
</dbReference>
<dbReference type="NCBIfam" id="TIGR00229">
    <property type="entry name" value="sensory_box"/>
    <property type="match status" value="3"/>
</dbReference>
<dbReference type="Proteomes" id="UP000001208">
    <property type="component" value="Chromosome"/>
</dbReference>
<reference evidence="10 11" key="1">
    <citation type="submission" date="2008-06" db="EMBL/GenBank/DDBJ databases">
        <title>Complete sequence of Chloroherpeton thalassium ATCC 35110.</title>
        <authorList>
            <consortium name="US DOE Joint Genome Institute"/>
            <person name="Lucas S."/>
            <person name="Copeland A."/>
            <person name="Lapidus A."/>
            <person name="Glavina del Rio T."/>
            <person name="Dalin E."/>
            <person name="Tice H."/>
            <person name="Bruce D."/>
            <person name="Goodwin L."/>
            <person name="Pitluck S."/>
            <person name="Schmutz J."/>
            <person name="Larimer F."/>
            <person name="Land M."/>
            <person name="Hauser L."/>
            <person name="Kyrpides N."/>
            <person name="Mikhailova N."/>
            <person name="Liu Z."/>
            <person name="Li T."/>
            <person name="Zhao F."/>
            <person name="Overmann J."/>
            <person name="Bryant D.A."/>
            <person name="Richardson P."/>
        </authorList>
    </citation>
    <scope>NUCLEOTIDE SEQUENCE [LARGE SCALE GENOMIC DNA]</scope>
    <source>
        <strain evidence="11">ATCC 35110 / GB-78</strain>
    </source>
</reference>
<dbReference type="PROSITE" id="PS50113">
    <property type="entry name" value="PAC"/>
    <property type="match status" value="1"/>
</dbReference>
<keyword evidence="4" id="KW-0808">Transferase</keyword>
<evidence type="ECO:0000256" key="4">
    <source>
        <dbReference type="ARBA" id="ARBA00022679"/>
    </source>
</evidence>
<dbReference type="STRING" id="517418.Ctha_2698"/>
<dbReference type="InterPro" id="IPR001789">
    <property type="entry name" value="Sig_transdc_resp-reg_receiver"/>
</dbReference>
<dbReference type="Pfam" id="PF08447">
    <property type="entry name" value="PAS_3"/>
    <property type="match status" value="2"/>
</dbReference>
<name>B3QYS4_CHLT3</name>
<keyword evidence="11" id="KW-1185">Reference proteome</keyword>
<evidence type="ECO:0000256" key="3">
    <source>
        <dbReference type="ARBA" id="ARBA00022553"/>
    </source>
</evidence>
<dbReference type="InterPro" id="IPR035965">
    <property type="entry name" value="PAS-like_dom_sf"/>
</dbReference>
<accession>B3QYS4</accession>
<proteinExistence type="predicted"/>
<dbReference type="eggNOG" id="COG2202">
    <property type="taxonomic scope" value="Bacteria"/>
</dbReference>
<dbReference type="SUPFAM" id="SSF55785">
    <property type="entry name" value="PYP-like sensor domain (PAS domain)"/>
    <property type="match status" value="3"/>
</dbReference>
<evidence type="ECO:0000256" key="6">
    <source>
        <dbReference type="PROSITE-ProRule" id="PRU00169"/>
    </source>
</evidence>
<dbReference type="SMART" id="SM00086">
    <property type="entry name" value="PAC"/>
    <property type="match status" value="3"/>
</dbReference>
<comment type="catalytic activity">
    <reaction evidence="1">
        <text>ATP + protein L-histidine = ADP + protein N-phospho-L-histidine.</text>
        <dbReference type="EC" id="2.7.13.3"/>
    </reaction>
</comment>
<dbReference type="Gene3D" id="3.30.450.20">
    <property type="entry name" value="PAS domain"/>
    <property type="match status" value="3"/>
</dbReference>
<feature type="domain" description="Response regulatory" evidence="7">
    <location>
        <begin position="6"/>
        <end position="120"/>
    </location>
</feature>
<evidence type="ECO:0000256" key="2">
    <source>
        <dbReference type="ARBA" id="ARBA00012438"/>
    </source>
</evidence>
<dbReference type="KEGG" id="cts:Ctha_2698"/>
<dbReference type="HOGENOM" id="CLU_489759_0_0_10"/>
<dbReference type="Gene3D" id="3.40.50.2300">
    <property type="match status" value="1"/>
</dbReference>
<feature type="domain" description="PAS" evidence="8">
    <location>
        <begin position="288"/>
        <end position="358"/>
    </location>
</feature>
<dbReference type="PROSITE" id="PS50112">
    <property type="entry name" value="PAS"/>
    <property type="match status" value="3"/>
</dbReference>
<dbReference type="RefSeq" id="WP_012501229.1">
    <property type="nucleotide sequence ID" value="NC_011026.1"/>
</dbReference>
<dbReference type="InterPro" id="IPR013655">
    <property type="entry name" value="PAS_fold_3"/>
</dbReference>
<dbReference type="SMART" id="SM00091">
    <property type="entry name" value="PAS"/>
    <property type="match status" value="3"/>
</dbReference>
<dbReference type="OrthoDB" id="9759607at2"/>
<keyword evidence="5" id="KW-0418">Kinase</keyword>
<dbReference type="GO" id="GO:0004673">
    <property type="term" value="F:protein histidine kinase activity"/>
    <property type="evidence" value="ECO:0007669"/>
    <property type="project" value="UniProtKB-EC"/>
</dbReference>